<name>A0A1Q9D1X2_SYMMI</name>
<keyword evidence="2" id="KW-0732">Signal</keyword>
<gene>
    <name evidence="3" type="ORF">AK812_SmicGene29384</name>
</gene>
<proteinExistence type="predicted"/>
<evidence type="ECO:0000313" key="3">
    <source>
        <dbReference type="EMBL" id="OLP89177.1"/>
    </source>
</evidence>
<evidence type="ECO:0000313" key="4">
    <source>
        <dbReference type="Proteomes" id="UP000186817"/>
    </source>
</evidence>
<dbReference type="OrthoDB" id="35279at2759"/>
<keyword evidence="4" id="KW-1185">Reference proteome</keyword>
<feature type="signal peptide" evidence="2">
    <location>
        <begin position="1"/>
        <end position="40"/>
    </location>
</feature>
<feature type="region of interest" description="Disordered" evidence="1">
    <location>
        <begin position="102"/>
        <end position="123"/>
    </location>
</feature>
<sequence length="171" mass="18576">MIDPECVSPWQLPPSPAAGRGSFHALTLLLLVLCLPRRRALLRNVPKGCCWRRMQGPVLTPKKVHLEVDPQVVPKRASLAGIPKVRLGLQVCNKFEVLSSPVATPTPSPRAAQPAEHSLPEVRSMQKSPRWPFNAASTAYLFGIMDTQPLQSDPGILASPVLILVALMVLG</sequence>
<evidence type="ECO:0000256" key="1">
    <source>
        <dbReference type="SAM" id="MobiDB-lite"/>
    </source>
</evidence>
<reference evidence="3 4" key="1">
    <citation type="submission" date="2016-02" db="EMBL/GenBank/DDBJ databases">
        <title>Genome analysis of coral dinoflagellate symbionts highlights evolutionary adaptations to a symbiotic lifestyle.</title>
        <authorList>
            <person name="Aranda M."/>
            <person name="Li Y."/>
            <person name="Liew Y.J."/>
            <person name="Baumgarten S."/>
            <person name="Simakov O."/>
            <person name="Wilson M."/>
            <person name="Piel J."/>
            <person name="Ashoor H."/>
            <person name="Bougouffa S."/>
            <person name="Bajic V.B."/>
            <person name="Ryu T."/>
            <person name="Ravasi T."/>
            <person name="Bayer T."/>
            <person name="Micklem G."/>
            <person name="Kim H."/>
            <person name="Bhak J."/>
            <person name="Lajeunesse T.C."/>
            <person name="Voolstra C.R."/>
        </authorList>
    </citation>
    <scope>NUCLEOTIDE SEQUENCE [LARGE SCALE GENOMIC DNA]</scope>
    <source>
        <strain evidence="3 4">CCMP2467</strain>
    </source>
</reference>
<dbReference type="EMBL" id="LSRX01000774">
    <property type="protein sequence ID" value="OLP89177.1"/>
    <property type="molecule type" value="Genomic_DNA"/>
</dbReference>
<accession>A0A1Q9D1X2</accession>
<organism evidence="3 4">
    <name type="scientific">Symbiodinium microadriaticum</name>
    <name type="common">Dinoflagellate</name>
    <name type="synonym">Zooxanthella microadriatica</name>
    <dbReference type="NCBI Taxonomy" id="2951"/>
    <lineage>
        <taxon>Eukaryota</taxon>
        <taxon>Sar</taxon>
        <taxon>Alveolata</taxon>
        <taxon>Dinophyceae</taxon>
        <taxon>Suessiales</taxon>
        <taxon>Symbiodiniaceae</taxon>
        <taxon>Symbiodinium</taxon>
    </lineage>
</organism>
<protein>
    <submittedName>
        <fullName evidence="3">Uncharacterized protein</fullName>
    </submittedName>
</protein>
<evidence type="ECO:0000256" key="2">
    <source>
        <dbReference type="SAM" id="SignalP"/>
    </source>
</evidence>
<dbReference type="AlphaFoldDB" id="A0A1Q9D1X2"/>
<dbReference type="Proteomes" id="UP000186817">
    <property type="component" value="Unassembled WGS sequence"/>
</dbReference>
<feature type="chain" id="PRO_5012412565" evidence="2">
    <location>
        <begin position="41"/>
        <end position="171"/>
    </location>
</feature>
<comment type="caution">
    <text evidence="3">The sequence shown here is derived from an EMBL/GenBank/DDBJ whole genome shotgun (WGS) entry which is preliminary data.</text>
</comment>